<evidence type="ECO:0000313" key="2">
    <source>
        <dbReference type="Proteomes" id="UP000609323"/>
    </source>
</evidence>
<reference evidence="2" key="1">
    <citation type="journal article" date="2019" name="Int. J. Syst. Evol. Microbiol.">
        <title>The Global Catalogue of Microorganisms (GCM) 10K type strain sequencing project: providing services to taxonomists for standard genome sequencing and annotation.</title>
        <authorList>
            <consortium name="The Broad Institute Genomics Platform"/>
            <consortium name="The Broad Institute Genome Sequencing Center for Infectious Disease"/>
            <person name="Wu L."/>
            <person name="Ma J."/>
        </authorList>
    </citation>
    <scope>NUCLEOTIDE SEQUENCE [LARGE SCALE GENOMIC DNA]</scope>
    <source>
        <strain evidence="2">CGMCC 1.15044</strain>
    </source>
</reference>
<dbReference type="EMBL" id="BMHF01000007">
    <property type="protein sequence ID" value="GGA38035.1"/>
    <property type="molecule type" value="Genomic_DNA"/>
</dbReference>
<organism evidence="1 2">
    <name type="scientific">Paenibacillus physcomitrellae</name>
    <dbReference type="NCBI Taxonomy" id="1619311"/>
    <lineage>
        <taxon>Bacteria</taxon>
        <taxon>Bacillati</taxon>
        <taxon>Bacillota</taxon>
        <taxon>Bacilli</taxon>
        <taxon>Bacillales</taxon>
        <taxon>Paenibacillaceae</taxon>
        <taxon>Paenibacillus</taxon>
    </lineage>
</organism>
<accession>A0ABQ1G763</accession>
<sequence>MKANAIESQAKKLVGKKVIAYKKDGGFVTGTLVKVSGKRLYVKPGAGKNVRTKAILPLALFDLLAIGTAPYATGGFGGYPGYGYGGYPGNGYGYGGYGGYGGYPGYGYPGGFFL</sequence>
<dbReference type="Proteomes" id="UP000609323">
    <property type="component" value="Unassembled WGS sequence"/>
</dbReference>
<gene>
    <name evidence="1" type="ORF">GCM10010917_24110</name>
</gene>
<protein>
    <recommendedName>
        <fullName evidence="3">50S ribosomal protein L33</fullName>
    </recommendedName>
</protein>
<evidence type="ECO:0000313" key="1">
    <source>
        <dbReference type="EMBL" id="GGA38035.1"/>
    </source>
</evidence>
<dbReference type="RefSeq" id="WP_094095767.1">
    <property type="nucleotide sequence ID" value="NZ_BMHF01000007.1"/>
</dbReference>
<evidence type="ECO:0008006" key="3">
    <source>
        <dbReference type="Google" id="ProtNLM"/>
    </source>
</evidence>
<proteinExistence type="predicted"/>
<keyword evidence="2" id="KW-1185">Reference proteome</keyword>
<comment type="caution">
    <text evidence="1">The sequence shown here is derived from an EMBL/GenBank/DDBJ whole genome shotgun (WGS) entry which is preliminary data.</text>
</comment>
<name>A0ABQ1G763_9BACL</name>